<accession>A0AAN9I1C6</accession>
<proteinExistence type="predicted"/>
<dbReference type="AlphaFoldDB" id="A0AAN9I1C6"/>
<dbReference type="PANTHER" id="PTHR47071">
    <property type="entry name" value="PROTEIN TRM32"/>
    <property type="match status" value="1"/>
</dbReference>
<dbReference type="InterPro" id="IPR025486">
    <property type="entry name" value="DUF4378"/>
</dbReference>
<dbReference type="Pfam" id="PF14309">
    <property type="entry name" value="DUF4378"/>
    <property type="match status" value="1"/>
</dbReference>
<keyword evidence="3" id="KW-1185">Reference proteome</keyword>
<reference evidence="2 3" key="1">
    <citation type="submission" date="2024-01" db="EMBL/GenBank/DDBJ databases">
        <title>The genomes of 5 underutilized Papilionoideae crops provide insights into root nodulation and disease resistanc.</title>
        <authorList>
            <person name="Yuan L."/>
        </authorList>
    </citation>
    <scope>NUCLEOTIDE SEQUENCE [LARGE SCALE GENOMIC DNA]</scope>
    <source>
        <strain evidence="2">ZHUSHIDOU_FW_LH</strain>
        <tissue evidence="2">Leaf</tissue>
    </source>
</reference>
<feature type="domain" description="DUF4378" evidence="1">
    <location>
        <begin position="51"/>
        <end position="197"/>
    </location>
</feature>
<dbReference type="EMBL" id="JAYWIO010000005">
    <property type="protein sequence ID" value="KAK7261474.1"/>
    <property type="molecule type" value="Genomic_DNA"/>
</dbReference>
<dbReference type="Proteomes" id="UP001372338">
    <property type="component" value="Unassembled WGS sequence"/>
</dbReference>
<evidence type="ECO:0000313" key="3">
    <source>
        <dbReference type="Proteomes" id="UP001372338"/>
    </source>
</evidence>
<evidence type="ECO:0000259" key="1">
    <source>
        <dbReference type="Pfam" id="PF14309"/>
    </source>
</evidence>
<sequence length="201" mass="23264">MEESETDLAQRESVHSLASSLNAGVTAKDTDKSLHNHYLLHKPVTVNDSNFKYVKNILEFAFMGHTVDQPLKPSLLKDLDKEIESSEEVIVSYDHLLLFNLVNEVLLEMHDMSPTYFPRPFSFNHRLHPMPKGNYLLHEVWTNVNSYLSLRPELDQTLDDVVSRDLAKGRGWMNLQQEEEHVALELEEMIMDDLLDELIFS</sequence>
<protein>
    <recommendedName>
        <fullName evidence="1">DUF4378 domain-containing protein</fullName>
    </recommendedName>
</protein>
<organism evidence="2 3">
    <name type="scientific">Crotalaria pallida</name>
    <name type="common">Smooth rattlebox</name>
    <name type="synonym">Crotalaria striata</name>
    <dbReference type="NCBI Taxonomy" id="3830"/>
    <lineage>
        <taxon>Eukaryota</taxon>
        <taxon>Viridiplantae</taxon>
        <taxon>Streptophyta</taxon>
        <taxon>Embryophyta</taxon>
        <taxon>Tracheophyta</taxon>
        <taxon>Spermatophyta</taxon>
        <taxon>Magnoliopsida</taxon>
        <taxon>eudicotyledons</taxon>
        <taxon>Gunneridae</taxon>
        <taxon>Pentapetalae</taxon>
        <taxon>rosids</taxon>
        <taxon>fabids</taxon>
        <taxon>Fabales</taxon>
        <taxon>Fabaceae</taxon>
        <taxon>Papilionoideae</taxon>
        <taxon>50 kb inversion clade</taxon>
        <taxon>genistoids sensu lato</taxon>
        <taxon>core genistoids</taxon>
        <taxon>Crotalarieae</taxon>
        <taxon>Crotalaria</taxon>
    </lineage>
</organism>
<gene>
    <name evidence="2" type="ORF">RIF29_27787</name>
</gene>
<name>A0AAN9I1C6_CROPI</name>
<comment type="caution">
    <text evidence="2">The sequence shown here is derived from an EMBL/GenBank/DDBJ whole genome shotgun (WGS) entry which is preliminary data.</text>
</comment>
<evidence type="ECO:0000313" key="2">
    <source>
        <dbReference type="EMBL" id="KAK7261474.1"/>
    </source>
</evidence>
<dbReference type="PANTHER" id="PTHR47071:SF2">
    <property type="entry name" value="PROTEIN TRM32"/>
    <property type="match status" value="1"/>
</dbReference>
<dbReference type="InterPro" id="IPR044257">
    <property type="entry name" value="TRM32-like"/>
</dbReference>